<sequence length="50" mass="5813">LRLIVALAAREGYKMRSVDISSAFTYGELEEEIYMRQLLAVVNPQIYLDY</sequence>
<protein>
    <recommendedName>
        <fullName evidence="3">Reverse transcriptase Ty1/copia-type domain-containing protein</fullName>
    </recommendedName>
</protein>
<dbReference type="EMBL" id="JH972529">
    <property type="protein sequence ID" value="EKM73533.1"/>
    <property type="molecule type" value="Genomic_DNA"/>
</dbReference>
<evidence type="ECO:0008006" key="3">
    <source>
        <dbReference type="Google" id="ProtNLM"/>
    </source>
</evidence>
<keyword evidence="2" id="KW-1185">Reference proteome</keyword>
<organism evidence="1 2">
    <name type="scientific">Agaricus bisporus var. burnettii (strain JB137-S8 / ATCC MYA-4627 / FGSC 10392)</name>
    <name type="common">White button mushroom</name>
    <dbReference type="NCBI Taxonomy" id="597362"/>
    <lineage>
        <taxon>Eukaryota</taxon>
        <taxon>Fungi</taxon>
        <taxon>Dikarya</taxon>
        <taxon>Basidiomycota</taxon>
        <taxon>Agaricomycotina</taxon>
        <taxon>Agaricomycetes</taxon>
        <taxon>Agaricomycetidae</taxon>
        <taxon>Agaricales</taxon>
        <taxon>Agaricineae</taxon>
        <taxon>Agaricaceae</taxon>
        <taxon>Agaricus</taxon>
    </lineage>
</organism>
<evidence type="ECO:0000313" key="1">
    <source>
        <dbReference type="EMBL" id="EKM73533.1"/>
    </source>
</evidence>
<dbReference type="GeneID" id="18829889"/>
<dbReference type="RefSeq" id="XP_007335828.1">
    <property type="nucleotide sequence ID" value="XM_007335766.1"/>
</dbReference>
<dbReference type="Proteomes" id="UP000008493">
    <property type="component" value="Unassembled WGS sequence"/>
</dbReference>
<dbReference type="KEGG" id="abp:AGABI1DRAFT49731"/>
<dbReference type="InParanoid" id="K5WS15"/>
<evidence type="ECO:0000313" key="2">
    <source>
        <dbReference type="Proteomes" id="UP000008493"/>
    </source>
</evidence>
<proteinExistence type="predicted"/>
<dbReference type="HOGENOM" id="CLU_3129598_0_0_1"/>
<name>K5WS15_AGABU</name>
<accession>K5WS15</accession>
<dbReference type="OrthoDB" id="3054497at2759"/>
<dbReference type="AlphaFoldDB" id="K5WS15"/>
<feature type="non-terminal residue" evidence="1">
    <location>
        <position position="1"/>
    </location>
</feature>
<gene>
    <name evidence="1" type="ORF">AGABI1DRAFT_49731</name>
</gene>
<reference evidence="2" key="1">
    <citation type="journal article" date="2012" name="Proc. Natl. Acad. Sci. U.S.A.">
        <title>Genome sequence of the button mushroom Agaricus bisporus reveals mechanisms governing adaptation to a humic-rich ecological niche.</title>
        <authorList>
            <person name="Morin E."/>
            <person name="Kohler A."/>
            <person name="Baker A.R."/>
            <person name="Foulongne-Oriol M."/>
            <person name="Lombard V."/>
            <person name="Nagy L.G."/>
            <person name="Ohm R.A."/>
            <person name="Patyshakuliyeva A."/>
            <person name="Brun A."/>
            <person name="Aerts A.L."/>
            <person name="Bailey A.M."/>
            <person name="Billette C."/>
            <person name="Coutinho P.M."/>
            <person name="Deakin G."/>
            <person name="Doddapaneni H."/>
            <person name="Floudas D."/>
            <person name="Grimwood J."/>
            <person name="Hilden K."/>
            <person name="Kuees U."/>
            <person name="LaButti K.M."/>
            <person name="Lapidus A."/>
            <person name="Lindquist E.A."/>
            <person name="Lucas S.M."/>
            <person name="Murat C."/>
            <person name="Riley R.W."/>
            <person name="Salamov A.A."/>
            <person name="Schmutz J."/>
            <person name="Subramanian V."/>
            <person name="Woesten H.A.B."/>
            <person name="Xu J."/>
            <person name="Eastwood D.C."/>
            <person name="Foster G.D."/>
            <person name="Sonnenberg A.S."/>
            <person name="Cullen D."/>
            <person name="de Vries R.P."/>
            <person name="Lundell T."/>
            <person name="Hibbett D.S."/>
            <person name="Henrissat B."/>
            <person name="Burton K.S."/>
            <person name="Kerrigan R.W."/>
            <person name="Challen M.P."/>
            <person name="Grigoriev I.V."/>
            <person name="Martin F."/>
        </authorList>
    </citation>
    <scope>NUCLEOTIDE SEQUENCE [LARGE SCALE GENOMIC DNA]</scope>
    <source>
        <strain evidence="2">JB137-S8 / ATCC MYA-4627 / FGSC 10392</strain>
    </source>
</reference>